<evidence type="ECO:0000256" key="2">
    <source>
        <dbReference type="ARBA" id="ARBA00023136"/>
    </source>
</evidence>
<keyword evidence="3" id="KW-0998">Cell outer membrane</keyword>
<sequence precursor="true">MRGTFMNGVAGVFIGTLASTAAGAMQDGPASNNTVQVQRQAGVAAYQPTYFTDFAPVTALDMVSRVPGFGLSNGDTSRRGLGDSFGNLLINGRRPSNKSLSLQTVLQRIPVDDVERIELIQEALPQYDMRGHSRLVNVVLREGAGVSGSWDARLQVSDSGRLGPRLIASYSRPVGPTEMTFGIDTGMSGNRAQRRESRHDANGVEFSRGSDNDQRQYEEFAPSWSMNWDIDDNSRLRMDARANIWTWTRVRHAAYDSVAGNTLTPQRLEHNETENHGSLYSGTLSYQRDLTDQISIETMLLATRDRWEDGPEAYENYDPVAGFTDSVIVSAGAEMEETAIRQTLSWDPNERHSLEIGGEHAINSRDTHLALSENDGVTITPINLPVAETRVEESRSEVFANHVWQINDRVSLESGLRYEFSEIAQTGDAQQTRSFTYPKPSVTLNYRSDDRNRFRFTGRRDVDQLEFGKFASSVDVTDNNSTLGNPDYVPQRTWTLEGEWERRFGDAGSFSLQIGYDWVEDLDGWVSIVTPTGVFDAPGNIGDGTNLRVTGNMTTPLDSLGLNNAVLDIFLEWYNTNVEDPLTGEDRHWSGYREWELSLDFRQTFPQSQMAWGWDYHWITDGEVFRSREYQLHDNTDGDLDIYVETTRFFGVTLRAQVDGVFNTGDDRQRVFYDGSRASGIINGTDYRNFTMGQTYQISARSTF</sequence>
<dbReference type="STRING" id="394221.Mmar10_2237"/>
<feature type="compositionally biased region" description="Basic and acidic residues" evidence="4">
    <location>
        <begin position="193"/>
        <end position="212"/>
    </location>
</feature>
<dbReference type="KEGG" id="mmr:Mmar10_2237"/>
<proteinExistence type="predicted"/>
<dbReference type="InterPro" id="IPR037066">
    <property type="entry name" value="Plug_dom_sf"/>
</dbReference>
<dbReference type="EMBL" id="CP000449">
    <property type="protein sequence ID" value="ABI66529.1"/>
    <property type="molecule type" value="Genomic_DNA"/>
</dbReference>
<dbReference type="SUPFAM" id="SSF56935">
    <property type="entry name" value="Porins"/>
    <property type="match status" value="1"/>
</dbReference>
<comment type="subcellular location">
    <subcellularLocation>
        <location evidence="1">Cell outer membrane</location>
    </subcellularLocation>
</comment>
<evidence type="ECO:0000313" key="8">
    <source>
        <dbReference type="Proteomes" id="UP000001964"/>
    </source>
</evidence>
<evidence type="ECO:0000256" key="5">
    <source>
        <dbReference type="SAM" id="SignalP"/>
    </source>
</evidence>
<gene>
    <name evidence="7" type="ordered locus">Mmar10_2237</name>
</gene>
<dbReference type="PANTHER" id="PTHR40980">
    <property type="entry name" value="PLUG DOMAIN-CONTAINING PROTEIN"/>
    <property type="match status" value="1"/>
</dbReference>
<reference evidence="7 8" key="1">
    <citation type="submission" date="2006-08" db="EMBL/GenBank/DDBJ databases">
        <title>Complete sequence of Maricaulis maris MCS10.</title>
        <authorList>
            <consortium name="US DOE Joint Genome Institute"/>
            <person name="Copeland A."/>
            <person name="Lucas S."/>
            <person name="Lapidus A."/>
            <person name="Barry K."/>
            <person name="Detter J.C."/>
            <person name="Glavina del Rio T."/>
            <person name="Hammon N."/>
            <person name="Israni S."/>
            <person name="Dalin E."/>
            <person name="Tice H."/>
            <person name="Pitluck S."/>
            <person name="Saunders E."/>
            <person name="Brettin T."/>
            <person name="Bruce D."/>
            <person name="Han C."/>
            <person name="Tapia R."/>
            <person name="Gilna P."/>
            <person name="Schmutz J."/>
            <person name="Larimer F."/>
            <person name="Land M."/>
            <person name="Hauser L."/>
            <person name="Kyrpides N."/>
            <person name="Mikhailova N."/>
            <person name="Viollier P."/>
            <person name="Stephens C."/>
            <person name="Richardson P."/>
        </authorList>
    </citation>
    <scope>NUCLEOTIDE SEQUENCE [LARGE SCALE GENOMIC DNA]</scope>
    <source>
        <strain evidence="7 8">MCS10</strain>
    </source>
</reference>
<evidence type="ECO:0000259" key="6">
    <source>
        <dbReference type="Pfam" id="PF14905"/>
    </source>
</evidence>
<dbReference type="HOGENOM" id="CLU_022987_0_0_5"/>
<keyword evidence="8" id="KW-1185">Reference proteome</keyword>
<evidence type="ECO:0000256" key="3">
    <source>
        <dbReference type="ARBA" id="ARBA00023237"/>
    </source>
</evidence>
<dbReference type="Proteomes" id="UP000001964">
    <property type="component" value="Chromosome"/>
</dbReference>
<name>Q0AMG4_MARMM</name>
<dbReference type="Gene3D" id="2.170.130.10">
    <property type="entry name" value="TonB-dependent receptor, plug domain"/>
    <property type="match status" value="1"/>
</dbReference>
<evidence type="ECO:0000313" key="7">
    <source>
        <dbReference type="EMBL" id="ABI66529.1"/>
    </source>
</evidence>
<dbReference type="OrthoDB" id="7622322at2"/>
<dbReference type="InterPro" id="IPR041700">
    <property type="entry name" value="OMP_b-brl_3"/>
</dbReference>
<dbReference type="Gene3D" id="2.40.170.20">
    <property type="entry name" value="TonB-dependent receptor, beta-barrel domain"/>
    <property type="match status" value="1"/>
</dbReference>
<dbReference type="eggNOG" id="COG4771">
    <property type="taxonomic scope" value="Bacteria"/>
</dbReference>
<accession>Q0AMG4</accession>
<keyword evidence="5" id="KW-0732">Signal</keyword>
<dbReference type="AlphaFoldDB" id="Q0AMG4"/>
<dbReference type="PANTHER" id="PTHR40980:SF4">
    <property type="entry name" value="TONB-DEPENDENT RECEPTOR-LIKE BETA-BARREL DOMAIN-CONTAINING PROTEIN"/>
    <property type="match status" value="1"/>
</dbReference>
<dbReference type="GO" id="GO:0009279">
    <property type="term" value="C:cell outer membrane"/>
    <property type="evidence" value="ECO:0007669"/>
    <property type="project" value="UniProtKB-SubCell"/>
</dbReference>
<dbReference type="Pfam" id="PF14905">
    <property type="entry name" value="OMP_b-brl_3"/>
    <property type="match status" value="1"/>
</dbReference>
<evidence type="ECO:0000256" key="1">
    <source>
        <dbReference type="ARBA" id="ARBA00004442"/>
    </source>
</evidence>
<feature type="signal peptide" evidence="5">
    <location>
        <begin position="1"/>
        <end position="24"/>
    </location>
</feature>
<feature type="region of interest" description="Disordered" evidence="4">
    <location>
        <begin position="178"/>
        <end position="212"/>
    </location>
</feature>
<keyword evidence="2" id="KW-0472">Membrane</keyword>
<dbReference type="InterPro" id="IPR036942">
    <property type="entry name" value="Beta-barrel_TonB_sf"/>
</dbReference>
<organism evidence="7 8">
    <name type="scientific">Maricaulis maris (strain MCS10)</name>
    <name type="common">Caulobacter maris</name>
    <dbReference type="NCBI Taxonomy" id="394221"/>
    <lineage>
        <taxon>Bacteria</taxon>
        <taxon>Pseudomonadati</taxon>
        <taxon>Pseudomonadota</taxon>
        <taxon>Alphaproteobacteria</taxon>
        <taxon>Maricaulales</taxon>
        <taxon>Maricaulaceae</taxon>
        <taxon>Maricaulis</taxon>
    </lineage>
</organism>
<feature type="domain" description="Outer membrane protein beta-barrel" evidence="6">
    <location>
        <begin position="337"/>
        <end position="696"/>
    </location>
</feature>
<evidence type="ECO:0000256" key="4">
    <source>
        <dbReference type="SAM" id="MobiDB-lite"/>
    </source>
</evidence>
<feature type="chain" id="PRO_5004168204" description="Outer membrane protein beta-barrel domain-containing protein" evidence="5">
    <location>
        <begin position="25"/>
        <end position="704"/>
    </location>
</feature>
<protein>
    <recommendedName>
        <fullName evidence="6">Outer membrane protein beta-barrel domain-containing protein</fullName>
    </recommendedName>
</protein>